<dbReference type="AlphaFoldDB" id="A0A2T2P0P4"/>
<keyword evidence="1" id="KW-0732">Signal</keyword>
<dbReference type="Proteomes" id="UP000240883">
    <property type="component" value="Unassembled WGS sequence"/>
</dbReference>
<accession>A0A2T2P0P4</accession>
<sequence>MGIVRPCSLLLLCGAARASSLLDRPATQLHGLPPKAAPEPTQPSYLWGGYTALAWLFSGPTLPPPFNNQTLPHRFWLRMSVVNISLLWGSTTGAAPCPFHMAVQVVLDASLPFPFPWR</sequence>
<organism evidence="2 3">
    <name type="scientific">Corynespora cassiicola Philippines</name>
    <dbReference type="NCBI Taxonomy" id="1448308"/>
    <lineage>
        <taxon>Eukaryota</taxon>
        <taxon>Fungi</taxon>
        <taxon>Dikarya</taxon>
        <taxon>Ascomycota</taxon>
        <taxon>Pezizomycotina</taxon>
        <taxon>Dothideomycetes</taxon>
        <taxon>Pleosporomycetidae</taxon>
        <taxon>Pleosporales</taxon>
        <taxon>Corynesporascaceae</taxon>
        <taxon>Corynespora</taxon>
    </lineage>
</organism>
<evidence type="ECO:0000256" key="1">
    <source>
        <dbReference type="SAM" id="SignalP"/>
    </source>
</evidence>
<dbReference type="EMBL" id="KZ678131">
    <property type="protein sequence ID" value="PSN71213.1"/>
    <property type="molecule type" value="Genomic_DNA"/>
</dbReference>
<gene>
    <name evidence="2" type="ORF">BS50DRAFT_277746</name>
</gene>
<name>A0A2T2P0P4_CORCC</name>
<feature type="signal peptide" evidence="1">
    <location>
        <begin position="1"/>
        <end position="18"/>
    </location>
</feature>
<proteinExistence type="predicted"/>
<evidence type="ECO:0000313" key="3">
    <source>
        <dbReference type="Proteomes" id="UP000240883"/>
    </source>
</evidence>
<feature type="chain" id="PRO_5015556106" evidence="1">
    <location>
        <begin position="19"/>
        <end position="118"/>
    </location>
</feature>
<evidence type="ECO:0000313" key="2">
    <source>
        <dbReference type="EMBL" id="PSN71213.1"/>
    </source>
</evidence>
<reference evidence="2 3" key="1">
    <citation type="journal article" date="2018" name="Front. Microbiol.">
        <title>Genome-Wide Analysis of Corynespora cassiicola Leaf Fall Disease Putative Effectors.</title>
        <authorList>
            <person name="Lopez D."/>
            <person name="Ribeiro S."/>
            <person name="Label P."/>
            <person name="Fumanal B."/>
            <person name="Venisse J.S."/>
            <person name="Kohler A."/>
            <person name="de Oliveira R.R."/>
            <person name="Labutti K."/>
            <person name="Lipzen A."/>
            <person name="Lail K."/>
            <person name="Bauer D."/>
            <person name="Ohm R.A."/>
            <person name="Barry K.W."/>
            <person name="Spatafora J."/>
            <person name="Grigoriev I.V."/>
            <person name="Martin F.M."/>
            <person name="Pujade-Renaud V."/>
        </authorList>
    </citation>
    <scope>NUCLEOTIDE SEQUENCE [LARGE SCALE GENOMIC DNA]</scope>
    <source>
        <strain evidence="2 3">Philippines</strain>
    </source>
</reference>
<protein>
    <submittedName>
        <fullName evidence="2">Uncharacterized protein</fullName>
    </submittedName>
</protein>
<keyword evidence="3" id="KW-1185">Reference proteome</keyword>